<proteinExistence type="predicted"/>
<dbReference type="GO" id="GO:0000403">
    <property type="term" value="F:Y-form DNA binding"/>
    <property type="evidence" value="ECO:0007669"/>
    <property type="project" value="TreeGrafter"/>
</dbReference>
<dbReference type="GO" id="GO:0005739">
    <property type="term" value="C:mitochondrion"/>
    <property type="evidence" value="ECO:0007669"/>
    <property type="project" value="TreeGrafter"/>
</dbReference>
<dbReference type="GO" id="GO:0070336">
    <property type="term" value="F:flap-structured DNA binding"/>
    <property type="evidence" value="ECO:0007669"/>
    <property type="project" value="TreeGrafter"/>
</dbReference>
<dbReference type="STRING" id="763406.A0A1E3NJT5"/>
<dbReference type="SUPFAM" id="SSF53098">
    <property type="entry name" value="Ribonuclease H-like"/>
    <property type="match status" value="1"/>
</dbReference>
<dbReference type="GO" id="GO:0000402">
    <property type="term" value="F:crossed form four-way junction DNA binding"/>
    <property type="evidence" value="ECO:0007669"/>
    <property type="project" value="TreeGrafter"/>
</dbReference>
<dbReference type="InterPro" id="IPR012337">
    <property type="entry name" value="RNaseH-like_sf"/>
</dbReference>
<feature type="domain" description="Mitochondrial resolvase Ydc2 catalytic" evidence="1">
    <location>
        <begin position="64"/>
        <end position="342"/>
    </location>
</feature>
<accession>A0A1E3NJT5</accession>
<dbReference type="EMBL" id="KV454003">
    <property type="protein sequence ID" value="ODQ46402.1"/>
    <property type="molecule type" value="Genomic_DNA"/>
</dbReference>
<evidence type="ECO:0000313" key="3">
    <source>
        <dbReference type="Proteomes" id="UP000094455"/>
    </source>
</evidence>
<dbReference type="InterPro" id="IPR036397">
    <property type="entry name" value="RNaseH_sf"/>
</dbReference>
<organism evidence="2 3">
    <name type="scientific">Pichia membranifaciens NRRL Y-2026</name>
    <dbReference type="NCBI Taxonomy" id="763406"/>
    <lineage>
        <taxon>Eukaryota</taxon>
        <taxon>Fungi</taxon>
        <taxon>Dikarya</taxon>
        <taxon>Ascomycota</taxon>
        <taxon>Saccharomycotina</taxon>
        <taxon>Pichiomycetes</taxon>
        <taxon>Pichiales</taxon>
        <taxon>Pichiaceae</taxon>
        <taxon>Pichia</taxon>
    </lineage>
</organism>
<dbReference type="GO" id="GO:0004520">
    <property type="term" value="F:DNA endonuclease activity"/>
    <property type="evidence" value="ECO:0007669"/>
    <property type="project" value="TreeGrafter"/>
</dbReference>
<dbReference type="InterPro" id="IPR039197">
    <property type="entry name" value="Mrs1/Cce1"/>
</dbReference>
<dbReference type="GeneID" id="30180002"/>
<dbReference type="RefSeq" id="XP_019017515.1">
    <property type="nucleotide sequence ID" value="XM_019163315.1"/>
</dbReference>
<dbReference type="AlphaFoldDB" id="A0A1E3NJT5"/>
<reference evidence="2 3" key="1">
    <citation type="journal article" date="2016" name="Proc. Natl. Acad. Sci. U.S.A.">
        <title>Comparative genomics of biotechnologically important yeasts.</title>
        <authorList>
            <person name="Riley R."/>
            <person name="Haridas S."/>
            <person name="Wolfe K.H."/>
            <person name="Lopes M.R."/>
            <person name="Hittinger C.T."/>
            <person name="Goeker M."/>
            <person name="Salamov A.A."/>
            <person name="Wisecaver J.H."/>
            <person name="Long T.M."/>
            <person name="Calvey C.H."/>
            <person name="Aerts A.L."/>
            <person name="Barry K.W."/>
            <person name="Choi C."/>
            <person name="Clum A."/>
            <person name="Coughlan A.Y."/>
            <person name="Deshpande S."/>
            <person name="Douglass A.P."/>
            <person name="Hanson S.J."/>
            <person name="Klenk H.-P."/>
            <person name="LaButti K.M."/>
            <person name="Lapidus A."/>
            <person name="Lindquist E.A."/>
            <person name="Lipzen A.M."/>
            <person name="Meier-Kolthoff J.P."/>
            <person name="Ohm R.A."/>
            <person name="Otillar R.P."/>
            <person name="Pangilinan J.L."/>
            <person name="Peng Y."/>
            <person name="Rokas A."/>
            <person name="Rosa C.A."/>
            <person name="Scheuner C."/>
            <person name="Sibirny A.A."/>
            <person name="Slot J.C."/>
            <person name="Stielow J.B."/>
            <person name="Sun H."/>
            <person name="Kurtzman C.P."/>
            <person name="Blackwell M."/>
            <person name="Grigoriev I.V."/>
            <person name="Jeffries T.W."/>
        </authorList>
    </citation>
    <scope>NUCLEOTIDE SEQUENCE [LARGE SCALE GENOMIC DNA]</scope>
    <source>
        <strain evidence="2 3">NRRL Y-2026</strain>
    </source>
</reference>
<dbReference type="CDD" id="cd16963">
    <property type="entry name" value="CCE1"/>
    <property type="match status" value="1"/>
</dbReference>
<dbReference type="OrthoDB" id="5552842at2759"/>
<dbReference type="PANTHER" id="PTHR28072:SF1">
    <property type="entry name" value="CRUCIFORM CUTTING ENDONUCLEASE 1, MITOCHONDRIAL-RELATED"/>
    <property type="match status" value="1"/>
</dbReference>
<dbReference type="InterPro" id="IPR015242">
    <property type="entry name" value="Ydc2_cat"/>
</dbReference>
<dbReference type="Gene3D" id="3.30.420.10">
    <property type="entry name" value="Ribonuclease H-like superfamily/Ribonuclease H"/>
    <property type="match status" value="1"/>
</dbReference>
<dbReference type="Proteomes" id="UP000094455">
    <property type="component" value="Unassembled WGS sequence"/>
</dbReference>
<name>A0A1E3NJT5_9ASCO</name>
<protein>
    <recommendedName>
        <fullName evidence="1">Mitochondrial resolvase Ydc2 catalytic domain-containing protein</fullName>
    </recommendedName>
</protein>
<dbReference type="PANTHER" id="PTHR28072">
    <property type="entry name" value="CRUCIFORM CUTTING ENDONUCLEASE 1, MITOCHONDRIAL-RELATED"/>
    <property type="match status" value="1"/>
</dbReference>
<dbReference type="Pfam" id="PF09159">
    <property type="entry name" value="Ydc2-catalyt"/>
    <property type="match status" value="1"/>
</dbReference>
<gene>
    <name evidence="2" type="ORF">PICMEDRAFT_58723</name>
</gene>
<keyword evidence="3" id="KW-1185">Reference proteome</keyword>
<evidence type="ECO:0000313" key="2">
    <source>
        <dbReference type="EMBL" id="ODQ46402.1"/>
    </source>
</evidence>
<sequence>MNTLKSLASAQKLTKADIIPLFSKLGYPLPMTTRKNDLLESLEINQEENYAESKRSLTANGRMIIALDMGLKNMSMARLCLNKRQKLPTLYQWFKMDLDPLECAFNPINYSNIALDFLHDQIISDVTVRGSNQHISVLLERQRFRTAGSSAVLESTLKTNTLEAMLCMGVATHNRATKNTDIQINTISSPPGAMVKYWQRYFPPEEKFSEKQSKQFRMDLVLNFLLSVLKPLKLCPKKVKEHALISSLPNPEKAKPKFSLSEQLVHGLVTILKTSEGERRWNAAWSFKSQSRRLWEVARIINEANDDDYRVSDDGWGVKKGDDLADSLLHGIAHLEYQQNREVFHNLVQEGGDIRSFLLA</sequence>
<evidence type="ECO:0000259" key="1">
    <source>
        <dbReference type="Pfam" id="PF09159"/>
    </source>
</evidence>